<comment type="caution">
    <text evidence="1">The sequence shown here is derived from an EMBL/GenBank/DDBJ whole genome shotgun (WGS) entry which is preliminary data.</text>
</comment>
<reference evidence="1" key="1">
    <citation type="submission" date="2022-07" db="EMBL/GenBank/DDBJ databases">
        <title>Genome Sequence of Lecanicillium saksenae.</title>
        <authorList>
            <person name="Buettner E."/>
        </authorList>
    </citation>
    <scope>NUCLEOTIDE SEQUENCE</scope>
    <source>
        <strain evidence="1">VT-O1</strain>
    </source>
</reference>
<gene>
    <name evidence="1" type="ORF">NLG97_g7599</name>
</gene>
<accession>A0ACC1QN20</accession>
<name>A0ACC1QN20_9HYPO</name>
<evidence type="ECO:0000313" key="2">
    <source>
        <dbReference type="Proteomes" id="UP001148737"/>
    </source>
</evidence>
<sequence length="82" mass="9298">MAATTRTVSKTAAGKSGEKKTTPAEVKTDANGPKDFFWTYTEEPHRTRRLEIIKKHPEVRNKNTSDFAPRWVGDSRHTTNPD</sequence>
<protein>
    <submittedName>
        <fullName evidence="1">Uncharacterized protein</fullName>
    </submittedName>
</protein>
<organism evidence="1 2">
    <name type="scientific">Lecanicillium saksenae</name>
    <dbReference type="NCBI Taxonomy" id="468837"/>
    <lineage>
        <taxon>Eukaryota</taxon>
        <taxon>Fungi</taxon>
        <taxon>Dikarya</taxon>
        <taxon>Ascomycota</taxon>
        <taxon>Pezizomycotina</taxon>
        <taxon>Sordariomycetes</taxon>
        <taxon>Hypocreomycetidae</taxon>
        <taxon>Hypocreales</taxon>
        <taxon>Cordycipitaceae</taxon>
        <taxon>Lecanicillium</taxon>
    </lineage>
</organism>
<keyword evidence="2" id="KW-1185">Reference proteome</keyword>
<dbReference type="Proteomes" id="UP001148737">
    <property type="component" value="Unassembled WGS sequence"/>
</dbReference>
<dbReference type="EMBL" id="JANAKD010001186">
    <property type="protein sequence ID" value="KAJ3482325.1"/>
    <property type="molecule type" value="Genomic_DNA"/>
</dbReference>
<proteinExistence type="predicted"/>
<evidence type="ECO:0000313" key="1">
    <source>
        <dbReference type="EMBL" id="KAJ3482325.1"/>
    </source>
</evidence>